<proteinExistence type="predicted"/>
<organism evidence="4 6">
    <name type="scientific">Moritella viscosa</name>
    <dbReference type="NCBI Taxonomy" id="80854"/>
    <lineage>
        <taxon>Bacteria</taxon>
        <taxon>Pseudomonadati</taxon>
        <taxon>Pseudomonadota</taxon>
        <taxon>Gammaproteobacteria</taxon>
        <taxon>Alteromonadales</taxon>
        <taxon>Moritellaceae</taxon>
        <taxon>Moritella</taxon>
    </lineage>
</organism>
<dbReference type="PROSITE" id="PS51257">
    <property type="entry name" value="PROKAR_LIPOPROTEIN"/>
    <property type="match status" value="1"/>
</dbReference>
<dbReference type="Proteomes" id="UP000183794">
    <property type="component" value="Unassembled WGS sequence"/>
</dbReference>
<dbReference type="KEGG" id="mvs:MVIS_1520"/>
<gene>
    <name evidence="3" type="ORF">MT2528_1104</name>
    <name evidence="4" type="ORF">NVI5450_1074</name>
</gene>
<evidence type="ECO:0000313" key="3">
    <source>
        <dbReference type="EMBL" id="SGY86712.1"/>
    </source>
</evidence>
<dbReference type="STRING" id="80854.MVIS_1520"/>
<dbReference type="HOGENOM" id="CLU_473942_0_0_6"/>
<dbReference type="AlphaFoldDB" id="A0A090IHQ5"/>
<dbReference type="Proteomes" id="UP000182660">
    <property type="component" value="Unassembled WGS sequence"/>
</dbReference>
<evidence type="ECO:0000259" key="2">
    <source>
        <dbReference type="Pfam" id="PF16130"/>
    </source>
</evidence>
<feature type="chain" id="PRO_5015029887" description="DUF4842 domain-containing protein" evidence="1">
    <location>
        <begin position="29"/>
        <end position="575"/>
    </location>
</feature>
<name>A0A090IHQ5_9GAMM</name>
<dbReference type="EMBL" id="FPLD01000036">
    <property type="protein sequence ID" value="SGY90071.1"/>
    <property type="molecule type" value="Genomic_DNA"/>
</dbReference>
<feature type="domain" description="DUF4842" evidence="2">
    <location>
        <begin position="361"/>
        <end position="564"/>
    </location>
</feature>
<dbReference type="EMBL" id="FPLJ01000031">
    <property type="protein sequence ID" value="SGY86712.1"/>
    <property type="molecule type" value="Genomic_DNA"/>
</dbReference>
<dbReference type="PROSITE" id="PS00018">
    <property type="entry name" value="EF_HAND_1"/>
    <property type="match status" value="1"/>
</dbReference>
<evidence type="ECO:0000256" key="1">
    <source>
        <dbReference type="SAM" id="SignalP"/>
    </source>
</evidence>
<keyword evidence="5" id="KW-1185">Reference proteome</keyword>
<evidence type="ECO:0000313" key="5">
    <source>
        <dbReference type="Proteomes" id="UP000182660"/>
    </source>
</evidence>
<dbReference type="InterPro" id="IPR032295">
    <property type="entry name" value="DUF4842"/>
</dbReference>
<dbReference type="NCBIfam" id="TIGR04456">
    <property type="entry name" value="LruC_dom"/>
    <property type="match status" value="1"/>
</dbReference>
<reference evidence="3 5" key="2">
    <citation type="submission" date="2016-11" db="EMBL/GenBank/DDBJ databases">
        <authorList>
            <person name="Klemetsen T."/>
        </authorList>
    </citation>
    <scope>NUCLEOTIDE SEQUENCE [LARGE SCALE GENOMIC DNA]</scope>
    <source>
        <strain evidence="3">MT 2528</strain>
    </source>
</reference>
<dbReference type="RefSeq" id="WP_045109834.1">
    <property type="nucleotide sequence ID" value="NZ_CAWQZC010000046.1"/>
</dbReference>
<dbReference type="InterPro" id="IPR031025">
    <property type="entry name" value="LruC_dom"/>
</dbReference>
<keyword evidence="1" id="KW-0732">Signal</keyword>
<sequence length="575" mass="62888">MHKFKFDKPCYLALLALSCALVTNSALALATTEDTVDQGYGAFTYTQKIDVSSTAPHYTPPGIGPQNGGFNYYTNASQDFGWQHSFTNIITNPLVQIQSATLLIRGYDIDSEIFHSTTGEYDGISIDGVDLNPGLLQGSNNTWSETTFDIPTSSMTDDGLINVFIDIDMNASGWVTILDYSLLTITYMETTNNPPSQPTLAMTPISCTQATDDLVINVTGPTQPDPDGDSVTYSYRWFVDVGQGSVVDDEVAGKTNHQGNTVIASQIVVGETWRVQVTATDLNGLMSNPEFATWEDIGVDCDSDGINDAYDDYPSDPERAFNNYYPEGALAFEDQWPNRGDYDFNDFVLRHTFNKITNAAGNIKEIAMTGLAIARGASYANAFAISLPGTNASNIKSATVSIDGSVSPLTPEAGHTGETVMVLIENVFDVLPSGTYPFYNTQSGDDRPFISLSFNAVFTTPVTVATLGDAPYNAFIFRVGERGKEIHLIDREPSDLADLTLLGTGDDVSNDSTNTYYQTVTGHPWVLLVPSVWTHPHEYIDILLAYPQMQSWAESGGTTNFIWYTDPDTNYCWRC</sequence>
<dbReference type="PATRIC" id="fig|80854.5.peg.1617"/>
<dbReference type="OrthoDB" id="1204817at2"/>
<protein>
    <recommendedName>
        <fullName evidence="2">DUF4842 domain-containing protein</fullName>
    </recommendedName>
</protein>
<evidence type="ECO:0000313" key="4">
    <source>
        <dbReference type="EMBL" id="SGY90071.1"/>
    </source>
</evidence>
<feature type="signal peptide" evidence="1">
    <location>
        <begin position="1"/>
        <end position="28"/>
    </location>
</feature>
<dbReference type="Pfam" id="PF16130">
    <property type="entry name" value="DUF4842"/>
    <property type="match status" value="1"/>
</dbReference>
<dbReference type="InterPro" id="IPR018247">
    <property type="entry name" value="EF_Hand_1_Ca_BS"/>
</dbReference>
<accession>A0A090IHQ5</accession>
<reference evidence="4 6" key="1">
    <citation type="submission" date="2016-11" db="EMBL/GenBank/DDBJ databases">
        <authorList>
            <person name="Jaros S."/>
            <person name="Januszkiewicz K."/>
            <person name="Wedrychowicz H."/>
        </authorList>
    </citation>
    <scope>NUCLEOTIDE SEQUENCE [LARGE SCALE GENOMIC DNA]</scope>
    <source>
        <strain evidence="4">NVI 5450</strain>
    </source>
</reference>
<dbReference type="GeneID" id="61294833"/>
<evidence type="ECO:0000313" key="6">
    <source>
        <dbReference type="Proteomes" id="UP000183794"/>
    </source>
</evidence>